<organism evidence="3 4">
    <name type="scientific">Aromatoleum aromaticum (strain DSM 19018 / LMG 30748 / EbN1)</name>
    <name type="common">Azoarcus sp. (strain EbN1)</name>
    <dbReference type="NCBI Taxonomy" id="76114"/>
    <lineage>
        <taxon>Bacteria</taxon>
        <taxon>Pseudomonadati</taxon>
        <taxon>Pseudomonadota</taxon>
        <taxon>Betaproteobacteria</taxon>
        <taxon>Rhodocyclales</taxon>
        <taxon>Rhodocyclaceae</taxon>
        <taxon>Aromatoleum</taxon>
    </lineage>
</organism>
<dbReference type="STRING" id="76114.ebA2475"/>
<dbReference type="SMART" id="SM00953">
    <property type="entry name" value="RES"/>
    <property type="match status" value="1"/>
</dbReference>
<dbReference type="HOGENOM" id="CLU_102935_0_0_4"/>
<reference evidence="3 4" key="1">
    <citation type="journal article" date="2005" name="Arch. Microbiol.">
        <title>The genome sequence of an anaerobic aromatic-degrading denitrifying bacterium, strain EbN1.</title>
        <authorList>
            <person name="Rabus R."/>
            <person name="Kube M."/>
            <person name="Heider J."/>
            <person name="Beck A."/>
            <person name="Heitmann K."/>
            <person name="Widdel F."/>
            <person name="Reinhardt R."/>
        </authorList>
    </citation>
    <scope>NUCLEOTIDE SEQUENCE [LARGE SCALE GENOMIC DNA]</scope>
    <source>
        <strain evidence="3 4">EbN1</strain>
    </source>
</reference>
<evidence type="ECO:0000256" key="1">
    <source>
        <dbReference type="SAM" id="MobiDB-lite"/>
    </source>
</evidence>
<name>Q5P590_AROAE</name>
<gene>
    <name evidence="3" type="ORF">ebA2475</name>
</gene>
<dbReference type="RefSeq" id="WP_011237242.1">
    <property type="nucleotide sequence ID" value="NC_006513.1"/>
</dbReference>
<dbReference type="eggNOG" id="ENOG502ZC2V">
    <property type="taxonomic scope" value="Bacteria"/>
</dbReference>
<dbReference type="AlphaFoldDB" id="Q5P590"/>
<evidence type="ECO:0000313" key="4">
    <source>
        <dbReference type="Proteomes" id="UP000006552"/>
    </source>
</evidence>
<keyword evidence="4" id="KW-1185">Reference proteome</keyword>
<feature type="region of interest" description="Disordered" evidence="1">
    <location>
        <begin position="1"/>
        <end position="27"/>
    </location>
</feature>
<accession>Q5P590</accession>
<dbReference type="EMBL" id="CR555306">
    <property type="protein sequence ID" value="CAI07522.1"/>
    <property type="molecule type" value="Genomic_DNA"/>
</dbReference>
<proteinExistence type="predicted"/>
<evidence type="ECO:0000313" key="3">
    <source>
        <dbReference type="EMBL" id="CAI07522.1"/>
    </source>
</evidence>
<evidence type="ECO:0000259" key="2">
    <source>
        <dbReference type="SMART" id="SM00953"/>
    </source>
</evidence>
<protein>
    <recommendedName>
        <fullName evidence="2">RES domain-containing protein</fullName>
    </recommendedName>
</protein>
<dbReference type="Proteomes" id="UP000006552">
    <property type="component" value="Chromosome"/>
</dbReference>
<sequence length="236" mass="26013">MAKRSAKPAGSTDPSPPADEAYSCTPAPPDKLHVTLTSLVKDEVLHRVHQSKYQADQFNPGVQGNARFSPIHNEYGKPIPTLYGGTTMACALMETVFHDVPHTAGFKSFDKGKLVEQVHSTIQIEQELQLVDLASVPLRKLGVTRKQLIDTEKDQYPTTRKWAEAILRQCPQAQGLSWISRQDDSARAFVLFGDRIPDGALRRKGNSRNLLDDGDAYDAVLDLADRIGVNIVPGKN</sequence>
<dbReference type="OrthoDB" id="7257056at2"/>
<dbReference type="KEGG" id="eba:ebA2475"/>
<feature type="domain" description="RES" evidence="2">
    <location>
        <begin position="58"/>
        <end position="204"/>
    </location>
</feature>
<dbReference type="InterPro" id="IPR014914">
    <property type="entry name" value="RES_dom"/>
</dbReference>
<dbReference type="Pfam" id="PF08808">
    <property type="entry name" value="RES"/>
    <property type="match status" value="1"/>
</dbReference>